<proteinExistence type="predicted"/>
<protein>
    <submittedName>
        <fullName evidence="3">Uncharacterized protein</fullName>
    </submittedName>
</protein>
<dbReference type="Gene3D" id="2.120.10.80">
    <property type="entry name" value="Kelch-type beta propeller"/>
    <property type="match status" value="1"/>
</dbReference>
<gene>
    <name evidence="3" type="ORF">A4U43_C03F25220</name>
</gene>
<keyword evidence="4" id="KW-1185">Reference proteome</keyword>
<dbReference type="PANTHER" id="PTHR46093">
    <property type="entry name" value="ACYL-COA-BINDING DOMAIN-CONTAINING PROTEIN 5"/>
    <property type="match status" value="1"/>
</dbReference>
<accession>A0A5P1FCT3</accession>
<dbReference type="Pfam" id="PF24681">
    <property type="entry name" value="Kelch_KLHDC2_KLHL20_DRC7"/>
    <property type="match status" value="1"/>
</dbReference>
<reference evidence="4" key="1">
    <citation type="journal article" date="2017" name="Nat. Commun.">
        <title>The asparagus genome sheds light on the origin and evolution of a young Y chromosome.</title>
        <authorList>
            <person name="Harkess A."/>
            <person name="Zhou J."/>
            <person name="Xu C."/>
            <person name="Bowers J.E."/>
            <person name="Van der Hulst R."/>
            <person name="Ayyampalayam S."/>
            <person name="Mercati F."/>
            <person name="Riccardi P."/>
            <person name="McKain M.R."/>
            <person name="Kakrana A."/>
            <person name="Tang H."/>
            <person name="Ray J."/>
            <person name="Groenendijk J."/>
            <person name="Arikit S."/>
            <person name="Mathioni S.M."/>
            <person name="Nakano M."/>
            <person name="Shan H."/>
            <person name="Telgmann-Rauber A."/>
            <person name="Kanno A."/>
            <person name="Yue Z."/>
            <person name="Chen H."/>
            <person name="Li W."/>
            <person name="Chen Y."/>
            <person name="Xu X."/>
            <person name="Zhang Y."/>
            <person name="Luo S."/>
            <person name="Chen H."/>
            <person name="Gao J."/>
            <person name="Mao Z."/>
            <person name="Pires J.C."/>
            <person name="Luo M."/>
            <person name="Kudrna D."/>
            <person name="Wing R.A."/>
            <person name="Meyers B.C."/>
            <person name="Yi K."/>
            <person name="Kong H."/>
            <person name="Lavrijsen P."/>
            <person name="Sunseri F."/>
            <person name="Falavigna A."/>
            <person name="Ye Y."/>
            <person name="Leebens-Mack J.H."/>
            <person name="Chen G."/>
        </authorList>
    </citation>
    <scope>NUCLEOTIDE SEQUENCE [LARGE SCALE GENOMIC DNA]</scope>
    <source>
        <strain evidence="4">cv. DH0086</strain>
    </source>
</reference>
<evidence type="ECO:0000256" key="2">
    <source>
        <dbReference type="ARBA" id="ARBA00022737"/>
    </source>
</evidence>
<dbReference type="AlphaFoldDB" id="A0A5P1FCT3"/>
<dbReference type="InterPro" id="IPR015915">
    <property type="entry name" value="Kelch-typ_b-propeller"/>
</dbReference>
<dbReference type="PANTHER" id="PTHR46093:SF18">
    <property type="entry name" value="FIBRONECTIN TYPE-III DOMAIN-CONTAINING PROTEIN"/>
    <property type="match status" value="1"/>
</dbReference>
<evidence type="ECO:0000256" key="1">
    <source>
        <dbReference type="ARBA" id="ARBA00022441"/>
    </source>
</evidence>
<evidence type="ECO:0000313" key="3">
    <source>
        <dbReference type="EMBL" id="ONK76216.1"/>
    </source>
</evidence>
<dbReference type="Proteomes" id="UP000243459">
    <property type="component" value="Chromosome 3"/>
</dbReference>
<keyword evidence="2" id="KW-0677">Repeat</keyword>
<dbReference type="EMBL" id="CM007383">
    <property type="protein sequence ID" value="ONK76216.1"/>
    <property type="molecule type" value="Genomic_DNA"/>
</dbReference>
<sequence length="114" mass="12622">MAHRRFPGIYSHGCTIVGNRLFVFGGVDDTNPLKDLHVLDTSFNTWIVPAVSGEGPDAREGYSATLLISDSSCLEVVENQVLLIKKCISMICIFWTQVNLLHLRYSTFLVHGGP</sequence>
<name>A0A5P1FCT3_ASPOF</name>
<dbReference type="Gramene" id="ONK76216">
    <property type="protein sequence ID" value="ONK76216"/>
    <property type="gene ID" value="A4U43_C03F25220"/>
</dbReference>
<dbReference type="SUPFAM" id="SSF117281">
    <property type="entry name" value="Kelch motif"/>
    <property type="match status" value="1"/>
</dbReference>
<organism evidence="3 4">
    <name type="scientific">Asparagus officinalis</name>
    <name type="common">Garden asparagus</name>
    <dbReference type="NCBI Taxonomy" id="4686"/>
    <lineage>
        <taxon>Eukaryota</taxon>
        <taxon>Viridiplantae</taxon>
        <taxon>Streptophyta</taxon>
        <taxon>Embryophyta</taxon>
        <taxon>Tracheophyta</taxon>
        <taxon>Spermatophyta</taxon>
        <taxon>Magnoliopsida</taxon>
        <taxon>Liliopsida</taxon>
        <taxon>Asparagales</taxon>
        <taxon>Asparagaceae</taxon>
        <taxon>Asparagoideae</taxon>
        <taxon>Asparagus</taxon>
    </lineage>
</organism>
<keyword evidence="1" id="KW-0880">Kelch repeat</keyword>
<evidence type="ECO:0000313" key="4">
    <source>
        <dbReference type="Proteomes" id="UP000243459"/>
    </source>
</evidence>